<reference evidence="2 3" key="1">
    <citation type="journal article" date="2019" name="Genome Biol. Evol.">
        <title>Insights into the evolution of the New World diploid cottons (Gossypium, subgenus Houzingenia) based on genome sequencing.</title>
        <authorList>
            <person name="Grover C.E."/>
            <person name="Arick M.A. 2nd"/>
            <person name="Thrash A."/>
            <person name="Conover J.L."/>
            <person name="Sanders W.S."/>
            <person name="Peterson D.G."/>
            <person name="Frelichowski J.E."/>
            <person name="Scheffler J.A."/>
            <person name="Scheffler B.E."/>
            <person name="Wendel J.F."/>
        </authorList>
    </citation>
    <scope>NUCLEOTIDE SEQUENCE [LARGE SCALE GENOMIC DNA]</scope>
    <source>
        <strain evidence="2">1</strain>
        <tissue evidence="2">Leaf</tissue>
    </source>
</reference>
<gene>
    <name evidence="2" type="ORF">Goshw_027386</name>
</gene>
<keyword evidence="1" id="KW-0472">Membrane</keyword>
<evidence type="ECO:0000313" key="3">
    <source>
        <dbReference type="Proteomes" id="UP000593576"/>
    </source>
</evidence>
<evidence type="ECO:0000313" key="2">
    <source>
        <dbReference type="EMBL" id="MBA0881398.1"/>
    </source>
</evidence>
<feature type="transmembrane region" description="Helical" evidence="1">
    <location>
        <begin position="16"/>
        <end position="40"/>
    </location>
</feature>
<proteinExistence type="predicted"/>
<comment type="caution">
    <text evidence="2">The sequence shown here is derived from an EMBL/GenBank/DDBJ whole genome shotgun (WGS) entry which is preliminary data.</text>
</comment>
<organism evidence="2 3">
    <name type="scientific">Gossypium schwendimanii</name>
    <name type="common">Cotton</name>
    <dbReference type="NCBI Taxonomy" id="34291"/>
    <lineage>
        <taxon>Eukaryota</taxon>
        <taxon>Viridiplantae</taxon>
        <taxon>Streptophyta</taxon>
        <taxon>Embryophyta</taxon>
        <taxon>Tracheophyta</taxon>
        <taxon>Spermatophyta</taxon>
        <taxon>Magnoliopsida</taxon>
        <taxon>eudicotyledons</taxon>
        <taxon>Gunneridae</taxon>
        <taxon>Pentapetalae</taxon>
        <taxon>rosids</taxon>
        <taxon>malvids</taxon>
        <taxon>Malvales</taxon>
        <taxon>Malvaceae</taxon>
        <taxon>Malvoideae</taxon>
        <taxon>Gossypium</taxon>
    </lineage>
</organism>
<accession>A0A7J9NE08</accession>
<dbReference type="OrthoDB" id="618098at2759"/>
<keyword evidence="1" id="KW-0812">Transmembrane</keyword>
<dbReference type="EMBL" id="JABFAF010279201">
    <property type="protein sequence ID" value="MBA0881398.1"/>
    <property type="molecule type" value="Genomic_DNA"/>
</dbReference>
<sequence length="64" mass="7665">MAHLLLIGQSERCKRIAFALIVWLQMFIAVIWFLVILGVVHSLHAYRPRIRSYIFFIFMQNEIM</sequence>
<keyword evidence="1" id="KW-1133">Transmembrane helix</keyword>
<keyword evidence="3" id="KW-1185">Reference proteome</keyword>
<protein>
    <submittedName>
        <fullName evidence="2">Uncharacterized protein</fullName>
    </submittedName>
</protein>
<name>A0A7J9NE08_GOSSC</name>
<dbReference type="AlphaFoldDB" id="A0A7J9NE08"/>
<dbReference type="Proteomes" id="UP000593576">
    <property type="component" value="Unassembled WGS sequence"/>
</dbReference>
<evidence type="ECO:0000256" key="1">
    <source>
        <dbReference type="SAM" id="Phobius"/>
    </source>
</evidence>